<feature type="region of interest" description="Disordered" evidence="1">
    <location>
        <begin position="125"/>
        <end position="154"/>
    </location>
</feature>
<dbReference type="InterPro" id="IPR036116">
    <property type="entry name" value="FN3_sf"/>
</dbReference>
<sequence length="248" mass="27115">LYMTELTYNTEFIVWVNATDYNDSIAEIFNFSTRGEFFANPPGNFTASSYNTTQINLTWTNGANSDKTYIRYIEGGSSPINRSYGTFLYNDTGESVNLDGLTQNTQYSFIAWGWNNTDANFSSSNITTDATTQPTSAPAFTSPNPSNNSGSGDVDQATVEITINDLDGDTFNWTIQGTHVTNTGADGASNGTKSANLITLLPYSTSIVWFVNATDTEYWTNSSYVFVTRAAYQPGVPTGFSSTVHNRT</sequence>
<gene>
    <name evidence="3" type="ORF">S01H1_67640</name>
</gene>
<dbReference type="Gene3D" id="2.60.40.10">
    <property type="entry name" value="Immunoglobulins"/>
    <property type="match status" value="1"/>
</dbReference>
<protein>
    <recommendedName>
        <fullName evidence="2">Fibronectin type-III domain-containing protein</fullName>
    </recommendedName>
</protein>
<proteinExistence type="predicted"/>
<evidence type="ECO:0000313" key="3">
    <source>
        <dbReference type="EMBL" id="GAG40046.1"/>
    </source>
</evidence>
<dbReference type="AlphaFoldDB" id="X0YTT1"/>
<dbReference type="SMART" id="SM00060">
    <property type="entry name" value="FN3"/>
    <property type="match status" value="1"/>
</dbReference>
<dbReference type="EMBL" id="BARS01044816">
    <property type="protein sequence ID" value="GAG40046.1"/>
    <property type="molecule type" value="Genomic_DNA"/>
</dbReference>
<dbReference type="InterPro" id="IPR003961">
    <property type="entry name" value="FN3_dom"/>
</dbReference>
<feature type="domain" description="Fibronectin type-III" evidence="2">
    <location>
        <begin position="41"/>
        <end position="135"/>
    </location>
</feature>
<dbReference type="InterPro" id="IPR013783">
    <property type="entry name" value="Ig-like_fold"/>
</dbReference>
<evidence type="ECO:0000256" key="1">
    <source>
        <dbReference type="SAM" id="MobiDB-lite"/>
    </source>
</evidence>
<feature type="non-terminal residue" evidence="3">
    <location>
        <position position="1"/>
    </location>
</feature>
<feature type="compositionally biased region" description="Low complexity" evidence="1">
    <location>
        <begin position="142"/>
        <end position="152"/>
    </location>
</feature>
<reference evidence="3" key="1">
    <citation type="journal article" date="2014" name="Front. Microbiol.">
        <title>High frequency of phylogenetically diverse reductive dehalogenase-homologous genes in deep subseafloor sedimentary metagenomes.</title>
        <authorList>
            <person name="Kawai M."/>
            <person name="Futagami T."/>
            <person name="Toyoda A."/>
            <person name="Takaki Y."/>
            <person name="Nishi S."/>
            <person name="Hori S."/>
            <person name="Arai W."/>
            <person name="Tsubouchi T."/>
            <person name="Morono Y."/>
            <person name="Uchiyama I."/>
            <person name="Ito T."/>
            <person name="Fujiyama A."/>
            <person name="Inagaki F."/>
            <person name="Takami H."/>
        </authorList>
    </citation>
    <scope>NUCLEOTIDE SEQUENCE</scope>
    <source>
        <strain evidence="3">Expedition CK06-06</strain>
    </source>
</reference>
<dbReference type="PROSITE" id="PS50853">
    <property type="entry name" value="FN3"/>
    <property type="match status" value="1"/>
</dbReference>
<name>X0YTT1_9ZZZZ</name>
<feature type="non-terminal residue" evidence="3">
    <location>
        <position position="248"/>
    </location>
</feature>
<accession>X0YTT1</accession>
<dbReference type="SUPFAM" id="SSF49265">
    <property type="entry name" value="Fibronectin type III"/>
    <property type="match status" value="1"/>
</dbReference>
<feature type="compositionally biased region" description="Polar residues" evidence="1">
    <location>
        <begin position="125"/>
        <end position="141"/>
    </location>
</feature>
<evidence type="ECO:0000259" key="2">
    <source>
        <dbReference type="PROSITE" id="PS50853"/>
    </source>
</evidence>
<organism evidence="3">
    <name type="scientific">marine sediment metagenome</name>
    <dbReference type="NCBI Taxonomy" id="412755"/>
    <lineage>
        <taxon>unclassified sequences</taxon>
        <taxon>metagenomes</taxon>
        <taxon>ecological metagenomes</taxon>
    </lineage>
</organism>
<comment type="caution">
    <text evidence="3">The sequence shown here is derived from an EMBL/GenBank/DDBJ whole genome shotgun (WGS) entry which is preliminary data.</text>
</comment>